<dbReference type="WBParaSite" id="Pan_g4196.t2">
    <property type="protein sequence ID" value="Pan_g4196.t2"/>
    <property type="gene ID" value="Pan_g4196"/>
</dbReference>
<dbReference type="AlphaFoldDB" id="A0A7E4ZYU2"/>
<name>A0A7E4ZYU2_PANRE</name>
<reference evidence="5" key="1">
    <citation type="journal article" date="2013" name="Genetics">
        <title>The draft genome and transcriptome of Panagrellus redivivus are shaped by the harsh demands of a free-living lifestyle.</title>
        <authorList>
            <person name="Srinivasan J."/>
            <person name="Dillman A.R."/>
            <person name="Macchietto M.G."/>
            <person name="Heikkinen L."/>
            <person name="Lakso M."/>
            <person name="Fracchia K.M."/>
            <person name="Antoshechkin I."/>
            <person name="Mortazavi A."/>
            <person name="Wong G."/>
            <person name="Sternberg P.W."/>
        </authorList>
    </citation>
    <scope>NUCLEOTIDE SEQUENCE [LARGE SCALE GENOMIC DNA]</scope>
    <source>
        <strain evidence="5">MT8872</strain>
    </source>
</reference>
<dbReference type="Proteomes" id="UP000492821">
    <property type="component" value="Unassembled WGS sequence"/>
</dbReference>
<dbReference type="CDD" id="cd00070">
    <property type="entry name" value="GLECT"/>
    <property type="match status" value="1"/>
</dbReference>
<feature type="domain" description="Galectin" evidence="4">
    <location>
        <begin position="64"/>
        <end position="219"/>
    </location>
</feature>
<reference evidence="6" key="2">
    <citation type="submission" date="2020-10" db="UniProtKB">
        <authorList>
            <consortium name="WormBaseParasite"/>
        </authorList>
    </citation>
    <scope>IDENTIFICATION</scope>
</reference>
<dbReference type="PANTHER" id="PTHR11346">
    <property type="entry name" value="GALECTIN"/>
    <property type="match status" value="1"/>
</dbReference>
<dbReference type="Pfam" id="PF00337">
    <property type="entry name" value="Gal-bind_lectin"/>
    <property type="match status" value="2"/>
</dbReference>
<sequence>MLWLVLLLFLATVQGQFTNIPKMDEHRCLASAWVADGNRFRYAWLRKSSPIPFKPRKILIDGEYPWLYTTSFRKGQTLHILAELTVGNYAGNFEFNVLGGAPVIKDNSGADVLHLKFYKARNILPQIGQSGRSDGRRPTGSLSVVANTRRGGEWMSEVKKVGPFYGDNELPMTITAMEDKFEIRTFGEVFIEYPYRLSLDHINFINALGELNLKLLYLGGQLMKAPLRVLFPVGGIKPGFNLIFLAIPSNENFSIAFTDPEVELGIMFEMKVNFDQSTVILNSKIWKDWGQEVRASHFPFKAGKAFEMEIRFFEKTLTVYVDTKELATFDHRAKPVYGEMSFYGSLEIRTLTICEPPRSVSRYTEDIKIYTGEISNRVWSYQRWKDP</sequence>
<feature type="chain" id="PRO_5028813936" description="Galectin" evidence="3">
    <location>
        <begin position="16"/>
        <end position="387"/>
    </location>
</feature>
<feature type="signal peptide" evidence="3">
    <location>
        <begin position="1"/>
        <end position="15"/>
    </location>
</feature>
<accession>A0A7E4ZYU2</accession>
<dbReference type="SMART" id="SM00276">
    <property type="entry name" value="GLECT"/>
    <property type="match status" value="2"/>
</dbReference>
<dbReference type="PROSITE" id="PS51304">
    <property type="entry name" value="GALECTIN"/>
    <property type="match status" value="2"/>
</dbReference>
<dbReference type="Gene3D" id="2.60.120.200">
    <property type="match status" value="2"/>
</dbReference>
<keyword evidence="5" id="KW-1185">Reference proteome</keyword>
<keyword evidence="3" id="KW-0732">Signal</keyword>
<keyword evidence="1 2" id="KW-0430">Lectin</keyword>
<evidence type="ECO:0000256" key="3">
    <source>
        <dbReference type="SAM" id="SignalP"/>
    </source>
</evidence>
<proteinExistence type="predicted"/>
<dbReference type="InterPro" id="IPR001079">
    <property type="entry name" value="Galectin_CRD"/>
</dbReference>
<evidence type="ECO:0000256" key="1">
    <source>
        <dbReference type="ARBA" id="ARBA00022734"/>
    </source>
</evidence>
<evidence type="ECO:0000259" key="4">
    <source>
        <dbReference type="PROSITE" id="PS51304"/>
    </source>
</evidence>
<dbReference type="SUPFAM" id="SSF49899">
    <property type="entry name" value="Concanavalin A-like lectins/glucanases"/>
    <property type="match status" value="2"/>
</dbReference>
<feature type="domain" description="Galectin" evidence="4">
    <location>
        <begin position="228"/>
        <end position="375"/>
    </location>
</feature>
<evidence type="ECO:0000256" key="2">
    <source>
        <dbReference type="RuleBase" id="RU102079"/>
    </source>
</evidence>
<evidence type="ECO:0000313" key="5">
    <source>
        <dbReference type="Proteomes" id="UP000492821"/>
    </source>
</evidence>
<organism evidence="5 6">
    <name type="scientific">Panagrellus redivivus</name>
    <name type="common">Microworm</name>
    <dbReference type="NCBI Taxonomy" id="6233"/>
    <lineage>
        <taxon>Eukaryota</taxon>
        <taxon>Metazoa</taxon>
        <taxon>Ecdysozoa</taxon>
        <taxon>Nematoda</taxon>
        <taxon>Chromadorea</taxon>
        <taxon>Rhabditida</taxon>
        <taxon>Tylenchina</taxon>
        <taxon>Panagrolaimomorpha</taxon>
        <taxon>Panagrolaimoidea</taxon>
        <taxon>Panagrolaimidae</taxon>
        <taxon>Panagrellus</taxon>
    </lineage>
</organism>
<dbReference type="PANTHER" id="PTHR11346:SF147">
    <property type="entry name" value="GALECTIN"/>
    <property type="match status" value="1"/>
</dbReference>
<evidence type="ECO:0000313" key="6">
    <source>
        <dbReference type="WBParaSite" id="Pan_g4196.t2"/>
    </source>
</evidence>
<protein>
    <recommendedName>
        <fullName evidence="2">Galectin</fullName>
    </recommendedName>
</protein>
<dbReference type="GO" id="GO:0030246">
    <property type="term" value="F:carbohydrate binding"/>
    <property type="evidence" value="ECO:0007669"/>
    <property type="project" value="UniProtKB-UniRule"/>
</dbReference>
<dbReference type="SMART" id="SM00908">
    <property type="entry name" value="Gal-bind_lectin"/>
    <property type="match status" value="2"/>
</dbReference>
<dbReference type="InterPro" id="IPR013320">
    <property type="entry name" value="ConA-like_dom_sf"/>
</dbReference>
<dbReference type="InterPro" id="IPR044156">
    <property type="entry name" value="Galectin-like"/>
</dbReference>